<evidence type="ECO:0000256" key="5">
    <source>
        <dbReference type="ARBA" id="ARBA00022840"/>
    </source>
</evidence>
<dbReference type="EC" id="6.3.5.-" evidence="10"/>
<keyword evidence="13" id="KW-1185">Reference proteome</keyword>
<reference evidence="13" key="1">
    <citation type="submission" date="2015-07" db="EMBL/GenBank/DDBJ databases">
        <title>Draft genome sequence of the purine-degrading Gottschalkia purinilyticum DSM 1384 (formerly Clostridium purinilyticum).</title>
        <authorList>
            <person name="Poehlein A."/>
            <person name="Schiel-Bengelsdorf B."/>
            <person name="Bengelsdorf F.R."/>
            <person name="Daniel R."/>
            <person name="Duerre P."/>
        </authorList>
    </citation>
    <scope>NUCLEOTIDE SEQUENCE [LARGE SCALE GENOMIC DNA]</scope>
    <source>
        <strain evidence="13">DSM 1384</strain>
    </source>
</reference>
<dbReference type="NCBIfam" id="TIGR00133">
    <property type="entry name" value="gatB"/>
    <property type="match status" value="1"/>
</dbReference>
<evidence type="ECO:0000256" key="6">
    <source>
        <dbReference type="ARBA" id="ARBA00022917"/>
    </source>
</evidence>
<dbReference type="GO" id="GO:0050567">
    <property type="term" value="F:glutaminyl-tRNA synthase (glutamine-hydrolyzing) activity"/>
    <property type="evidence" value="ECO:0007669"/>
    <property type="project" value="UniProtKB-UniRule"/>
</dbReference>
<comment type="similarity">
    <text evidence="1 10">Belongs to the GatB/GatE family. GatB subfamily.</text>
</comment>
<comment type="function">
    <text evidence="7 10">Allows the formation of correctly charged Asn-tRNA(Asn) or Gln-tRNA(Gln) through the transamidation of misacylated Asp-tRNA(Asn) or Glu-tRNA(Gln) in organisms which lack either or both of asparaginyl-tRNA or glutaminyl-tRNA synthetases. The reaction takes place in the presence of glutamine and ATP through an activated phospho-Asp-tRNA(Asn) or phospho-Glu-tRNA(Gln).</text>
</comment>
<dbReference type="PANTHER" id="PTHR11659">
    <property type="entry name" value="GLUTAMYL-TRNA GLN AMIDOTRANSFERASE SUBUNIT B MITOCHONDRIAL AND PROKARYOTIC PET112-RELATED"/>
    <property type="match status" value="1"/>
</dbReference>
<evidence type="ECO:0000256" key="8">
    <source>
        <dbReference type="ARBA" id="ARBA00047380"/>
    </source>
</evidence>
<dbReference type="Pfam" id="PF02934">
    <property type="entry name" value="GatB_N"/>
    <property type="match status" value="1"/>
</dbReference>
<dbReference type="SUPFAM" id="SSF55931">
    <property type="entry name" value="Glutamine synthetase/guanido kinase"/>
    <property type="match status" value="1"/>
</dbReference>
<feature type="domain" description="Asn/Gln amidotransferase" evidence="11">
    <location>
        <begin position="326"/>
        <end position="473"/>
    </location>
</feature>
<dbReference type="InterPro" id="IPR018027">
    <property type="entry name" value="Asn/Gln_amidotransferase"/>
</dbReference>
<keyword evidence="4 10" id="KW-0547">Nucleotide-binding</keyword>
<keyword evidence="6 10" id="KW-0648">Protein biosynthesis</keyword>
<comment type="subunit">
    <text evidence="2 10">Heterotrimer of A, B and C subunits.</text>
</comment>
<evidence type="ECO:0000256" key="2">
    <source>
        <dbReference type="ARBA" id="ARBA00011123"/>
    </source>
</evidence>
<dbReference type="Gene3D" id="1.10.150.380">
    <property type="entry name" value="GatB domain, N-terminal subdomain"/>
    <property type="match status" value="1"/>
</dbReference>
<dbReference type="FunFam" id="1.10.150.380:FF:000001">
    <property type="entry name" value="Aspartyl/glutamyl-tRNA(Asn/Gln) amidotransferase subunit B"/>
    <property type="match status" value="1"/>
</dbReference>
<evidence type="ECO:0000256" key="9">
    <source>
        <dbReference type="ARBA" id="ARBA00047913"/>
    </source>
</evidence>
<dbReference type="RefSeq" id="WP_050378587.1">
    <property type="nucleotide sequence ID" value="NZ_LGSS01000020.1"/>
</dbReference>
<proteinExistence type="inferred from homology"/>
<dbReference type="InterPro" id="IPR023168">
    <property type="entry name" value="GatB_Yqey_C_2"/>
</dbReference>
<organism evidence="12 13">
    <name type="scientific">Gottschalkia purinilytica</name>
    <name type="common">Clostridium purinilyticum</name>
    <dbReference type="NCBI Taxonomy" id="1503"/>
    <lineage>
        <taxon>Bacteria</taxon>
        <taxon>Bacillati</taxon>
        <taxon>Bacillota</taxon>
        <taxon>Tissierellia</taxon>
        <taxon>Tissierellales</taxon>
        <taxon>Gottschalkiaceae</taxon>
        <taxon>Gottschalkia</taxon>
    </lineage>
</organism>
<dbReference type="GO" id="GO:0016740">
    <property type="term" value="F:transferase activity"/>
    <property type="evidence" value="ECO:0007669"/>
    <property type="project" value="UniProtKB-KW"/>
</dbReference>
<evidence type="ECO:0000256" key="1">
    <source>
        <dbReference type="ARBA" id="ARBA00005306"/>
    </source>
</evidence>
<dbReference type="SUPFAM" id="SSF89095">
    <property type="entry name" value="GatB/YqeY motif"/>
    <property type="match status" value="1"/>
</dbReference>
<dbReference type="Proteomes" id="UP000037267">
    <property type="component" value="Unassembled WGS sequence"/>
</dbReference>
<comment type="catalytic activity">
    <reaction evidence="9 10">
        <text>L-glutamyl-tRNA(Gln) + L-glutamine + ATP + H2O = L-glutaminyl-tRNA(Gln) + L-glutamate + ADP + phosphate + H(+)</text>
        <dbReference type="Rhea" id="RHEA:17521"/>
        <dbReference type="Rhea" id="RHEA-COMP:9681"/>
        <dbReference type="Rhea" id="RHEA-COMP:9684"/>
        <dbReference type="ChEBI" id="CHEBI:15377"/>
        <dbReference type="ChEBI" id="CHEBI:15378"/>
        <dbReference type="ChEBI" id="CHEBI:29985"/>
        <dbReference type="ChEBI" id="CHEBI:30616"/>
        <dbReference type="ChEBI" id="CHEBI:43474"/>
        <dbReference type="ChEBI" id="CHEBI:58359"/>
        <dbReference type="ChEBI" id="CHEBI:78520"/>
        <dbReference type="ChEBI" id="CHEBI:78521"/>
        <dbReference type="ChEBI" id="CHEBI:456216"/>
    </reaction>
</comment>
<dbReference type="InterPro" id="IPR006075">
    <property type="entry name" value="Asn/Gln-tRNA_Trfase_suB/E_cat"/>
</dbReference>
<dbReference type="InterPro" id="IPR042114">
    <property type="entry name" value="GatB_C_1"/>
</dbReference>
<dbReference type="NCBIfam" id="NF004012">
    <property type="entry name" value="PRK05477.1-2"/>
    <property type="match status" value="1"/>
</dbReference>
<dbReference type="STRING" id="1503.CLPU_20c00190"/>
<keyword evidence="5 10" id="KW-0067">ATP-binding</keyword>
<evidence type="ECO:0000256" key="3">
    <source>
        <dbReference type="ARBA" id="ARBA00022598"/>
    </source>
</evidence>
<dbReference type="InterPro" id="IPR017959">
    <property type="entry name" value="Asn/Gln-tRNA_amidoTrfase_suB/E"/>
</dbReference>
<comment type="caution">
    <text evidence="12">The sequence shown here is derived from an EMBL/GenBank/DDBJ whole genome shotgun (WGS) entry which is preliminary data.</text>
</comment>
<evidence type="ECO:0000256" key="10">
    <source>
        <dbReference type="HAMAP-Rule" id="MF_00121"/>
    </source>
</evidence>
<dbReference type="NCBIfam" id="NF004014">
    <property type="entry name" value="PRK05477.1-4"/>
    <property type="match status" value="1"/>
</dbReference>
<dbReference type="Pfam" id="PF02637">
    <property type="entry name" value="GatB_Yqey"/>
    <property type="match status" value="1"/>
</dbReference>
<dbReference type="FunFam" id="1.10.10.410:FF:000001">
    <property type="entry name" value="Aspartyl/glutamyl-tRNA(Asn/Gln) amidotransferase subunit B"/>
    <property type="match status" value="1"/>
</dbReference>
<sequence>MSYKTLIGLEIHVELNTNTKIFCGCSTEFGKEPNTQVCPVCLGLPGSLPIINEKVIEYGIKAGLALNCKIANKVNMDRKNYFYQDLVKGFQTTQYYNPLCENGYLNIENEGSNKKIRIKRIHIEEDTGKSIYDKERNILLDYNRCGVPLIEIVTEPDINSSKELSIFLENLKQIIEYIEVSDCKMEEGSLRCDVNINIVDENNNIKTEIVELKNLNSFKNAIRAVEYEESRHIELLKYKKIGSKETRRWDESENKTLAMRSKEDALDYRYFPEPDIVNVLLNEDMISDIEKSLPELPHDKKIRFIDKYELSEYDVEILIADKKIANFFEETLNYTKEAKQVANWITGDMLRRLNDSKIKIDNIKFESKDLGELINYISNGDINNSTAKDIFRRMFEQGERPKVIIEDLGLKQINDDKELRLIVKEILSQNQDAVNEYKQGKDKVLGFLVGQIMKATKGKANPKKINNILLEMVSKA</sequence>
<dbReference type="GO" id="GO:0050566">
    <property type="term" value="F:asparaginyl-tRNA synthase (glutamine-hydrolyzing) activity"/>
    <property type="evidence" value="ECO:0007669"/>
    <property type="project" value="RHEA"/>
</dbReference>
<dbReference type="HAMAP" id="MF_00121">
    <property type="entry name" value="GatB"/>
    <property type="match status" value="1"/>
</dbReference>
<dbReference type="GO" id="GO:0070681">
    <property type="term" value="P:glutaminyl-tRNAGln biosynthesis via transamidation"/>
    <property type="evidence" value="ECO:0007669"/>
    <property type="project" value="TreeGrafter"/>
</dbReference>
<accession>A0A0L0W6R7</accession>
<dbReference type="InterPro" id="IPR017958">
    <property type="entry name" value="Gln-tRNA_amidoTrfase_suB_CS"/>
</dbReference>
<dbReference type="InterPro" id="IPR004413">
    <property type="entry name" value="GatB"/>
</dbReference>
<keyword evidence="12" id="KW-0808">Transferase</keyword>
<dbReference type="GO" id="GO:0005524">
    <property type="term" value="F:ATP binding"/>
    <property type="evidence" value="ECO:0007669"/>
    <property type="project" value="UniProtKB-KW"/>
</dbReference>
<dbReference type="PATRIC" id="fig|1503.3.peg.1279"/>
<protein>
    <recommendedName>
        <fullName evidence="10">Aspartyl/glutamyl-tRNA(Asn/Gln) amidotransferase subunit B</fullName>
        <shortName evidence="10">Asp/Glu-ADT subunit B</shortName>
        <ecNumber evidence="10">6.3.5.-</ecNumber>
    </recommendedName>
</protein>
<dbReference type="AlphaFoldDB" id="A0A0L0W6R7"/>
<dbReference type="EMBL" id="LGSS01000020">
    <property type="protein sequence ID" value="KNF07243.1"/>
    <property type="molecule type" value="Genomic_DNA"/>
</dbReference>
<evidence type="ECO:0000313" key="12">
    <source>
        <dbReference type="EMBL" id="KNF07243.1"/>
    </source>
</evidence>
<dbReference type="Gene3D" id="1.10.10.410">
    <property type="match status" value="1"/>
</dbReference>
<evidence type="ECO:0000256" key="4">
    <source>
        <dbReference type="ARBA" id="ARBA00022741"/>
    </source>
</evidence>
<comment type="catalytic activity">
    <reaction evidence="8 10">
        <text>L-aspartyl-tRNA(Asn) + L-glutamine + ATP + H2O = L-asparaginyl-tRNA(Asn) + L-glutamate + ADP + phosphate + 2 H(+)</text>
        <dbReference type="Rhea" id="RHEA:14513"/>
        <dbReference type="Rhea" id="RHEA-COMP:9674"/>
        <dbReference type="Rhea" id="RHEA-COMP:9677"/>
        <dbReference type="ChEBI" id="CHEBI:15377"/>
        <dbReference type="ChEBI" id="CHEBI:15378"/>
        <dbReference type="ChEBI" id="CHEBI:29985"/>
        <dbReference type="ChEBI" id="CHEBI:30616"/>
        <dbReference type="ChEBI" id="CHEBI:43474"/>
        <dbReference type="ChEBI" id="CHEBI:58359"/>
        <dbReference type="ChEBI" id="CHEBI:78515"/>
        <dbReference type="ChEBI" id="CHEBI:78516"/>
        <dbReference type="ChEBI" id="CHEBI:456216"/>
    </reaction>
</comment>
<dbReference type="InterPro" id="IPR003789">
    <property type="entry name" value="Asn/Gln_tRNA_amidoTrase-B-like"/>
</dbReference>
<dbReference type="GO" id="GO:0006412">
    <property type="term" value="P:translation"/>
    <property type="evidence" value="ECO:0007669"/>
    <property type="project" value="UniProtKB-UniRule"/>
</dbReference>
<name>A0A0L0W6R7_GOTPU</name>
<dbReference type="PANTHER" id="PTHR11659:SF0">
    <property type="entry name" value="GLUTAMYL-TRNA(GLN) AMIDOTRANSFERASE SUBUNIT B, MITOCHONDRIAL"/>
    <property type="match status" value="1"/>
</dbReference>
<evidence type="ECO:0000256" key="7">
    <source>
        <dbReference type="ARBA" id="ARBA00024799"/>
    </source>
</evidence>
<dbReference type="PROSITE" id="PS01234">
    <property type="entry name" value="GATB"/>
    <property type="match status" value="1"/>
</dbReference>
<dbReference type="OrthoDB" id="9804078at2"/>
<keyword evidence="3 10" id="KW-0436">Ligase</keyword>
<dbReference type="InterPro" id="IPR014746">
    <property type="entry name" value="Gln_synth/guanido_kin_cat_dom"/>
</dbReference>
<gene>
    <name evidence="10 12" type="primary">gatB</name>
    <name evidence="12" type="ORF">CLPU_20c00190</name>
</gene>
<dbReference type="SMART" id="SM00845">
    <property type="entry name" value="GatB_Yqey"/>
    <property type="match status" value="1"/>
</dbReference>
<evidence type="ECO:0000313" key="13">
    <source>
        <dbReference type="Proteomes" id="UP000037267"/>
    </source>
</evidence>
<evidence type="ECO:0000259" key="11">
    <source>
        <dbReference type="SMART" id="SM00845"/>
    </source>
</evidence>